<protein>
    <submittedName>
        <fullName evidence="2">HAD hydrolase family protein</fullName>
    </submittedName>
</protein>
<evidence type="ECO:0000313" key="2">
    <source>
        <dbReference type="EMBL" id="MTH55198.1"/>
    </source>
</evidence>
<organism evidence="2 3">
    <name type="scientific">Metabacillus mangrovi</name>
    <dbReference type="NCBI Taxonomy" id="1491830"/>
    <lineage>
        <taxon>Bacteria</taxon>
        <taxon>Bacillati</taxon>
        <taxon>Bacillota</taxon>
        <taxon>Bacilli</taxon>
        <taxon>Bacillales</taxon>
        <taxon>Bacillaceae</taxon>
        <taxon>Metabacillus</taxon>
    </lineage>
</organism>
<accession>A0A7X2V6M0</accession>
<dbReference type="RefSeq" id="WP_155113693.1">
    <property type="nucleotide sequence ID" value="NZ_WMIB01000024.1"/>
</dbReference>
<dbReference type="InterPro" id="IPR006380">
    <property type="entry name" value="SPP-like_dom"/>
</dbReference>
<name>A0A7X2V6M0_9BACI</name>
<dbReference type="InterPro" id="IPR036412">
    <property type="entry name" value="HAD-like_sf"/>
</dbReference>
<dbReference type="Proteomes" id="UP000434639">
    <property type="component" value="Unassembled WGS sequence"/>
</dbReference>
<comment type="caution">
    <text evidence="2">The sequence shown here is derived from an EMBL/GenBank/DDBJ whole genome shotgun (WGS) entry which is preliminary data.</text>
</comment>
<evidence type="ECO:0000259" key="1">
    <source>
        <dbReference type="Pfam" id="PF05116"/>
    </source>
</evidence>
<dbReference type="InterPro" id="IPR024197">
    <property type="entry name" value="TPP-like"/>
</dbReference>
<dbReference type="GO" id="GO:0016787">
    <property type="term" value="F:hydrolase activity"/>
    <property type="evidence" value="ECO:0007669"/>
    <property type="project" value="UniProtKB-KW"/>
</dbReference>
<gene>
    <name evidence="2" type="ORF">GKZ89_17505</name>
</gene>
<dbReference type="Pfam" id="PF05116">
    <property type="entry name" value="S6PP"/>
    <property type="match status" value="1"/>
</dbReference>
<evidence type="ECO:0000313" key="3">
    <source>
        <dbReference type="Proteomes" id="UP000434639"/>
    </source>
</evidence>
<proteinExistence type="predicted"/>
<dbReference type="Gene3D" id="3.40.50.1000">
    <property type="entry name" value="HAD superfamily/HAD-like"/>
    <property type="match status" value="2"/>
</dbReference>
<dbReference type="PIRSF" id="PIRSF030802">
    <property type="entry name" value="UCP030802"/>
    <property type="match status" value="1"/>
</dbReference>
<sequence>MLFASDLDQTLIYSRKSFRSEPAEEAIRLIETLEGREISFMTRKGIDLLKQAAEETLFVPVTTRTIEQFKRVTLFPEEIQTPYAVTSNGGNILRDGKPDEDWNRFITGELKNGLAREEMLEKFQEIVHEEWVLKQRTADELFSYCIIDRTKVPAELQGFTEWLDSAGWTHSMQGRKLYFVPKPVSKWAAIEYIQKTEGERTVAAAGDSLLDLCLLENADYAFAPKHGELQEQGRNSIETIYRTEQEGILASEEILAQVLEKARQEANVVS</sequence>
<dbReference type="SUPFAM" id="SSF56784">
    <property type="entry name" value="HAD-like"/>
    <property type="match status" value="1"/>
</dbReference>
<dbReference type="OrthoDB" id="1666512at2"/>
<dbReference type="EMBL" id="WMIB01000024">
    <property type="protein sequence ID" value="MTH55198.1"/>
    <property type="molecule type" value="Genomic_DNA"/>
</dbReference>
<dbReference type="InterPro" id="IPR023214">
    <property type="entry name" value="HAD_sf"/>
</dbReference>
<keyword evidence="3" id="KW-1185">Reference proteome</keyword>
<feature type="domain" description="Sucrose phosphatase-like" evidence="1">
    <location>
        <begin position="2"/>
        <end position="218"/>
    </location>
</feature>
<dbReference type="AlphaFoldDB" id="A0A7X2V6M0"/>
<keyword evidence="2" id="KW-0378">Hydrolase</keyword>
<reference evidence="2 3" key="1">
    <citation type="journal article" date="2017" name="Int. J. Syst. Evol. Microbiol.">
        <title>Bacillus mangrovi sp. nov., isolated from a sediment sample from a mangrove forest.</title>
        <authorList>
            <person name="Gupta V."/>
            <person name="Singh P.K."/>
            <person name="Korpole S."/>
            <person name="Tanuku N.R.S."/>
            <person name="Pinnaka A.K."/>
        </authorList>
    </citation>
    <scope>NUCLEOTIDE SEQUENCE [LARGE SCALE GENOMIC DNA]</scope>
    <source>
        <strain evidence="2 3">KCTC 33872</strain>
    </source>
</reference>